<dbReference type="PANTHER" id="PTHR35788">
    <property type="entry name" value="EXPORTED PROTEIN-RELATED"/>
    <property type="match status" value="1"/>
</dbReference>
<dbReference type="AlphaFoldDB" id="A0A3S1EJ68"/>
<dbReference type="PANTHER" id="PTHR35788:SF1">
    <property type="entry name" value="EXPORTED PROTEIN"/>
    <property type="match status" value="1"/>
</dbReference>
<keyword evidence="2" id="KW-1185">Reference proteome</keyword>
<evidence type="ECO:0000313" key="1">
    <source>
        <dbReference type="EMBL" id="RUT46809.1"/>
    </source>
</evidence>
<dbReference type="OrthoDB" id="9813301at2"/>
<sequence length="298" mass="35000">MGFFFYRIDVYSGGNEAGNPINGGEQVKPIKRSKIRMWVGTRYFRCKRHLKWIFGDDKWATKRESELFQEHIAQHQTILLRQLKDVDMQLQHNKIINLKIAVQKIDGLIIHPGQTFSFWRLVGKPTRRKGYVDGMILHYGKFKHGVGGGLCQLTNLLYWMSLHSPLEIKERHRHSYDVFPDSSRSQPFGSGATCSYNYLDLRLYNPTDHPLQLCIRLTDTDLIGEIRSKMKPIHRYEVYEKQHRITGEYWGGHVRHNLIYRRTYSLDQVLIEDTYVTENHALMMYEPLLESGVTTVNE</sequence>
<dbReference type="EMBL" id="RZNY01000007">
    <property type="protein sequence ID" value="RUT46809.1"/>
    <property type="molecule type" value="Genomic_DNA"/>
</dbReference>
<accession>A0A3S1EJ68</accession>
<comment type="caution">
    <text evidence="1">The sequence shown here is derived from an EMBL/GenBank/DDBJ whole genome shotgun (WGS) entry which is preliminary data.</text>
</comment>
<proteinExistence type="predicted"/>
<evidence type="ECO:0000313" key="2">
    <source>
        <dbReference type="Proteomes" id="UP000279446"/>
    </source>
</evidence>
<dbReference type="InterPro" id="IPR052913">
    <property type="entry name" value="Glycopeptide_resist_protein"/>
</dbReference>
<dbReference type="Proteomes" id="UP000279446">
    <property type="component" value="Unassembled WGS sequence"/>
</dbReference>
<reference evidence="1 2" key="1">
    <citation type="submission" date="2018-12" db="EMBL/GenBank/DDBJ databases">
        <authorList>
            <person name="Sun L."/>
            <person name="Chen Z."/>
        </authorList>
    </citation>
    <scope>NUCLEOTIDE SEQUENCE [LARGE SCALE GENOMIC DNA]</scope>
    <source>
        <strain evidence="1 2">DSM 15890</strain>
    </source>
</reference>
<name>A0A3S1EJ68_9BACL</name>
<dbReference type="Pfam" id="PF04294">
    <property type="entry name" value="VanW"/>
    <property type="match status" value="1"/>
</dbReference>
<organism evidence="1 2">
    <name type="scientific">Paenibacillus anaericanus</name>
    <dbReference type="NCBI Taxonomy" id="170367"/>
    <lineage>
        <taxon>Bacteria</taxon>
        <taxon>Bacillati</taxon>
        <taxon>Bacillota</taxon>
        <taxon>Bacilli</taxon>
        <taxon>Bacillales</taxon>
        <taxon>Paenibacillaceae</taxon>
        <taxon>Paenibacillus</taxon>
    </lineage>
</organism>
<dbReference type="InterPro" id="IPR007391">
    <property type="entry name" value="Vancomycin_resist_VanW"/>
</dbReference>
<protein>
    <submittedName>
        <fullName evidence="1">Vancomycin resistance protein</fullName>
    </submittedName>
</protein>
<gene>
    <name evidence="1" type="ORF">EJP82_10730</name>
</gene>